<dbReference type="Gene3D" id="3.40.50.300">
    <property type="entry name" value="P-loop containing nucleotide triphosphate hydrolases"/>
    <property type="match status" value="1"/>
</dbReference>
<feature type="region of interest" description="Disordered" evidence="2">
    <location>
        <begin position="247"/>
        <end position="272"/>
    </location>
</feature>
<gene>
    <name evidence="4" type="ORF">AX774_g5188</name>
</gene>
<protein>
    <recommendedName>
        <fullName evidence="3">ATPase AAA-type core domain-containing protein</fullName>
    </recommendedName>
</protein>
<dbReference type="OrthoDB" id="9996895at2759"/>
<feature type="compositionally biased region" description="Low complexity" evidence="2">
    <location>
        <begin position="665"/>
        <end position="679"/>
    </location>
</feature>
<name>A0A1R1PKA6_ZANCU</name>
<organism evidence="4 5">
    <name type="scientific">Zancudomyces culisetae</name>
    <name type="common">Gut fungus</name>
    <name type="synonym">Smittium culisetae</name>
    <dbReference type="NCBI Taxonomy" id="1213189"/>
    <lineage>
        <taxon>Eukaryota</taxon>
        <taxon>Fungi</taxon>
        <taxon>Fungi incertae sedis</taxon>
        <taxon>Zoopagomycota</taxon>
        <taxon>Kickxellomycotina</taxon>
        <taxon>Harpellomycetes</taxon>
        <taxon>Harpellales</taxon>
        <taxon>Legeriomycetaceae</taxon>
        <taxon>Zancudomyces</taxon>
    </lineage>
</organism>
<dbReference type="GO" id="GO:0003677">
    <property type="term" value="F:DNA binding"/>
    <property type="evidence" value="ECO:0007669"/>
    <property type="project" value="TreeGrafter"/>
</dbReference>
<dbReference type="InterPro" id="IPR027417">
    <property type="entry name" value="P-loop_NTPase"/>
</dbReference>
<dbReference type="GO" id="GO:0005634">
    <property type="term" value="C:nucleus"/>
    <property type="evidence" value="ECO:0007669"/>
    <property type="project" value="TreeGrafter"/>
</dbReference>
<dbReference type="PANTHER" id="PTHR23389">
    <property type="entry name" value="CHROMOSOME TRANSMISSION FIDELITY FACTOR 18"/>
    <property type="match status" value="1"/>
</dbReference>
<feature type="region of interest" description="Disordered" evidence="2">
    <location>
        <begin position="661"/>
        <end position="717"/>
    </location>
</feature>
<dbReference type="Proteomes" id="UP000188320">
    <property type="component" value="Unassembled WGS sequence"/>
</dbReference>
<sequence length="1047" mass="117679">MEKKLTEYFGAQNRCSNMEMTEVLGEGCPEGGISSKYDTLTDTFLRKSPELNENDNKSHKIMGLGVLGRIPHTEEGNPESIIKIEQKEYAYELDKEAEPILLAHVDSSNGNSAECGSGENGNKCDSHTFPISSAHKSIPEILVIGNGDRKAECEPKDLLVFRKRFQTERISVDLTKDEEVQSNDIAMDMDIYTDTPTQEIKPQSTRLGRNENIEIIEIDTNEVKPIDADEYQKKSCHGTVIHEKNTKTLKAPEQKAKKRVGRPPKSASLKKKESINKLNFYPSRSVTNGEKVSPEQRENGEVMSNEQVGVAGVQEPEAETYKIKKIRLKLNVAEVSKINIDPLKKGKVPVMFLGRDKASFVTGRKKKKDIAEMKVMNEVDRFRFRQMMEREINKELEAPWPGKVFGRNEHYKGEIQTGFACERPSDCGDSKGKWGKVEKAIDPLCNELTRMFHYDTTQLNTKDQGSRRYGKDDWESTKNDVIAFFRRQLGKNAFKVEDLRVGDWEQLWKMEPKGCNKRVISAILEKQKLTAKPSDHGSFCDAGGEKSSSLSRYTQLLLTQKYAPNNSDEIVGNEKFVRDIMDWLNAYDLMSKMKSDDKKHNGESKRKLDLELREKRIMMKRDGFSNQEISFFLENMVSTEQLKNKIRTRGDCKRRNMKIGYNVTSNNSNSSNSNSNSNSDGDDSHLDLAGRSFSQYHYLTPESTGSRTSVMGRSGRKKKHNINKITIIIGPPSSGKTAAVKAIAKQMGYIIHEINVGTLGNDSGDGNSSSQGAVDYAKMLRRKLMNIVKGSEMVNNNRIIALIDQDDENIINKSGGNNGILQILEQIISENKTRIPIIITRSEKKKPRNKLYGFCGMPGAALPLSCGNTDARVDLSITGRTAEFQRHIKTIEFVPPKTDVLSRYLSLVIASESGQNFNNEASCQNGKECVGVNKDTDIDMDIDMDPGIGPNPVVIEDGQTSVSLDFGKVNEPNDNTSKTFNFVRKMLYHKVETAAIAENHCDAGEYYINGELNENLLLQEKILTLPKIHGYEDGQDGHEFVAQCDYC</sequence>
<dbReference type="AlphaFoldDB" id="A0A1R1PKA6"/>
<reference evidence="5" key="1">
    <citation type="submission" date="2017-01" db="EMBL/GenBank/DDBJ databases">
        <authorList>
            <person name="Wang Y."/>
            <person name="White M."/>
            <person name="Kvist S."/>
            <person name="Moncalvo J.-M."/>
        </authorList>
    </citation>
    <scope>NUCLEOTIDE SEQUENCE [LARGE SCALE GENOMIC DNA]</scope>
    <source>
        <strain evidence="5">COL-18-3</strain>
    </source>
</reference>
<evidence type="ECO:0000256" key="2">
    <source>
        <dbReference type="SAM" id="MobiDB-lite"/>
    </source>
</evidence>
<accession>A0A1R1PKA6</accession>
<keyword evidence="5" id="KW-1185">Reference proteome</keyword>
<evidence type="ECO:0000256" key="1">
    <source>
        <dbReference type="ARBA" id="ARBA00022705"/>
    </source>
</evidence>
<evidence type="ECO:0000259" key="3">
    <source>
        <dbReference type="Pfam" id="PF00004"/>
    </source>
</evidence>
<comment type="caution">
    <text evidence="4">The sequence shown here is derived from an EMBL/GenBank/DDBJ whole genome shotgun (WGS) entry which is preliminary data.</text>
</comment>
<dbReference type="GO" id="GO:0005524">
    <property type="term" value="F:ATP binding"/>
    <property type="evidence" value="ECO:0007669"/>
    <property type="project" value="InterPro"/>
</dbReference>
<dbReference type="GO" id="GO:0016887">
    <property type="term" value="F:ATP hydrolysis activity"/>
    <property type="evidence" value="ECO:0007669"/>
    <property type="project" value="InterPro"/>
</dbReference>
<feature type="compositionally biased region" description="Polar residues" evidence="2">
    <location>
        <begin position="692"/>
        <end position="711"/>
    </location>
</feature>
<evidence type="ECO:0000313" key="5">
    <source>
        <dbReference type="Proteomes" id="UP000188320"/>
    </source>
</evidence>
<dbReference type="GO" id="GO:0006260">
    <property type="term" value="P:DNA replication"/>
    <property type="evidence" value="ECO:0007669"/>
    <property type="project" value="UniProtKB-KW"/>
</dbReference>
<dbReference type="Pfam" id="PF00004">
    <property type="entry name" value="AAA"/>
    <property type="match status" value="1"/>
</dbReference>
<keyword evidence="1" id="KW-0235">DNA replication</keyword>
<proteinExistence type="predicted"/>
<dbReference type="PANTHER" id="PTHR23389:SF6">
    <property type="entry name" value="REPLICATION FACTOR C SUBUNIT 1"/>
    <property type="match status" value="1"/>
</dbReference>
<dbReference type="EMBL" id="LSSK01000919">
    <property type="protein sequence ID" value="OMH81353.1"/>
    <property type="molecule type" value="Genomic_DNA"/>
</dbReference>
<dbReference type="InterPro" id="IPR003959">
    <property type="entry name" value="ATPase_AAA_core"/>
</dbReference>
<dbReference type="SUPFAM" id="SSF52540">
    <property type="entry name" value="P-loop containing nucleoside triphosphate hydrolases"/>
    <property type="match status" value="1"/>
</dbReference>
<feature type="domain" description="ATPase AAA-type core" evidence="3">
    <location>
        <begin position="727"/>
        <end position="842"/>
    </location>
</feature>
<evidence type="ECO:0000313" key="4">
    <source>
        <dbReference type="EMBL" id="OMH81353.1"/>
    </source>
</evidence>